<evidence type="ECO:0000313" key="3">
    <source>
        <dbReference type="EMBL" id="KDR68627.1"/>
    </source>
</evidence>
<feature type="chain" id="PRO_5001648377" evidence="2">
    <location>
        <begin position="17"/>
        <end position="680"/>
    </location>
</feature>
<dbReference type="OrthoDB" id="2831558at2759"/>
<dbReference type="SUPFAM" id="SSF56112">
    <property type="entry name" value="Protein kinase-like (PK-like)"/>
    <property type="match status" value="1"/>
</dbReference>
<feature type="signal peptide" evidence="2">
    <location>
        <begin position="1"/>
        <end position="16"/>
    </location>
</feature>
<dbReference type="AlphaFoldDB" id="A0A067SF38"/>
<reference evidence="4" key="1">
    <citation type="journal article" date="2014" name="Proc. Natl. Acad. Sci. U.S.A.">
        <title>Extensive sampling of basidiomycete genomes demonstrates inadequacy of the white-rot/brown-rot paradigm for wood decay fungi.</title>
        <authorList>
            <person name="Riley R."/>
            <person name="Salamov A.A."/>
            <person name="Brown D.W."/>
            <person name="Nagy L.G."/>
            <person name="Floudas D."/>
            <person name="Held B.W."/>
            <person name="Levasseur A."/>
            <person name="Lombard V."/>
            <person name="Morin E."/>
            <person name="Otillar R."/>
            <person name="Lindquist E.A."/>
            <person name="Sun H."/>
            <person name="LaButti K.M."/>
            <person name="Schmutz J."/>
            <person name="Jabbour D."/>
            <person name="Luo H."/>
            <person name="Baker S.E."/>
            <person name="Pisabarro A.G."/>
            <person name="Walton J.D."/>
            <person name="Blanchette R.A."/>
            <person name="Henrissat B."/>
            <person name="Martin F."/>
            <person name="Cullen D."/>
            <person name="Hibbett D.S."/>
            <person name="Grigoriev I.V."/>
        </authorList>
    </citation>
    <scope>NUCLEOTIDE SEQUENCE [LARGE SCALE GENOMIC DNA]</scope>
    <source>
        <strain evidence="4">CBS 339.88</strain>
    </source>
</reference>
<evidence type="ECO:0000313" key="4">
    <source>
        <dbReference type="Proteomes" id="UP000027222"/>
    </source>
</evidence>
<feature type="region of interest" description="Disordered" evidence="1">
    <location>
        <begin position="546"/>
        <end position="571"/>
    </location>
</feature>
<dbReference type="InterPro" id="IPR011009">
    <property type="entry name" value="Kinase-like_dom_sf"/>
</dbReference>
<dbReference type="PANTHER" id="PTHR36091">
    <property type="entry name" value="ALTERED INHERITANCE OF MITOCHONDRIA PROTEIN 9, MITOCHONDRIAL"/>
    <property type="match status" value="1"/>
</dbReference>
<accession>A0A067SF38</accession>
<dbReference type="InterPro" id="IPR051035">
    <property type="entry name" value="Mito_inheritance_9"/>
</dbReference>
<evidence type="ECO:0000256" key="2">
    <source>
        <dbReference type="SAM" id="SignalP"/>
    </source>
</evidence>
<dbReference type="GO" id="GO:0005739">
    <property type="term" value="C:mitochondrion"/>
    <property type="evidence" value="ECO:0007669"/>
    <property type="project" value="TreeGrafter"/>
</dbReference>
<name>A0A067SF38_GALM3</name>
<proteinExistence type="predicted"/>
<gene>
    <name evidence="3" type="ORF">GALMADRAFT_215767</name>
</gene>
<dbReference type="Proteomes" id="UP000027222">
    <property type="component" value="Unassembled WGS sequence"/>
</dbReference>
<dbReference type="PANTHER" id="PTHR36091:SF2">
    <property type="entry name" value="AMINOGLYCOSIDE PHOSPHOTRANSFERASE DOMAIN-CONTAINING PROTEIN"/>
    <property type="match status" value="1"/>
</dbReference>
<keyword evidence="4" id="KW-1185">Reference proteome</keyword>
<keyword evidence="2" id="KW-0732">Signal</keyword>
<evidence type="ECO:0000256" key="1">
    <source>
        <dbReference type="SAM" id="MobiDB-lite"/>
    </source>
</evidence>
<protein>
    <submittedName>
        <fullName evidence="3">Uncharacterized protein</fullName>
    </submittedName>
</protein>
<dbReference type="Gene3D" id="3.30.200.20">
    <property type="entry name" value="Phosphorylase Kinase, domain 1"/>
    <property type="match status" value="1"/>
</dbReference>
<organism evidence="3 4">
    <name type="scientific">Galerina marginata (strain CBS 339.88)</name>
    <dbReference type="NCBI Taxonomy" id="685588"/>
    <lineage>
        <taxon>Eukaryota</taxon>
        <taxon>Fungi</taxon>
        <taxon>Dikarya</taxon>
        <taxon>Basidiomycota</taxon>
        <taxon>Agaricomycotina</taxon>
        <taxon>Agaricomycetes</taxon>
        <taxon>Agaricomycetidae</taxon>
        <taxon>Agaricales</taxon>
        <taxon>Agaricineae</taxon>
        <taxon>Strophariaceae</taxon>
        <taxon>Galerina</taxon>
    </lineage>
</organism>
<sequence>MVLWKLLLMQLRRIALLPEGERFNDALRYGERRLVFDVEGLRQLAAQSVGRSPTDILNLSKFAEGGSNRTFLITMRDDFQMVARIPYPVPFPKYYAVASELATMDFLRSSGLPVPQVYGYSPTSDNAANTEFIFMGYIRGAELGDVCLELEESDIVSILRQLVQLEFRVMSISVPVGESLYYAHDLEKVPGKAATPLKDGRFCVGPDTGLHMWYGRRSQLDVDRGPYESTEAALVAPARNELAYLEQFGQPLLPFRRERREGYQYQEHHPDLQPSNIIVRKSPDSDSSWQIISLLDWQHASILPLFLHSGIPQRLQNHDDPVSQSMTPPSLPKDFDKLEETERGSAKKVYRRRLVHYHYGMYTAEYNKPHYDTLTSHMCALRRRLFELAGNPWEGETLELKVALIRATERSQALTEGQGSKPCPVKEADELFEMCQNIFGPGSEGWVPPHHYEEAVKRCRQMKEAALRQAEGEEERGEIEGHWPWDDMDEGNERVQLTGHFASQSYVYVPHADLLDFHPPRSCVILAFALAFETLRLGLELDDVTFTPTRVGGDPRNGQDGDNGDQQEDEDLDCGRRLNWGAVAISDKTSSLPLLSTPTEARANASPPPTMQTREDVSTTRMYITGFGIGGPESSSATRSEVVLGEEPARRWCVMHIQFDYMDEFSKTKDSGLWMTDIAI</sequence>
<feature type="compositionally biased region" description="Acidic residues" evidence="1">
    <location>
        <begin position="562"/>
        <end position="571"/>
    </location>
</feature>
<dbReference type="STRING" id="685588.A0A067SF38"/>
<dbReference type="EMBL" id="KL142407">
    <property type="protein sequence ID" value="KDR68627.1"/>
    <property type="molecule type" value="Genomic_DNA"/>
</dbReference>
<dbReference type="HOGENOM" id="CLU_404404_0_0_1"/>